<name>G1SJH4_RABIT</name>
<feature type="region of interest" description="Disordered" evidence="1">
    <location>
        <begin position="409"/>
        <end position="499"/>
    </location>
</feature>
<feature type="domain" description="FAM186A/B C-terminal" evidence="2">
    <location>
        <begin position="526"/>
        <end position="716"/>
    </location>
</feature>
<dbReference type="Bgee" id="ENSOCUG00000003332">
    <property type="expression patterns" value="Expressed in testis and 5 other cell types or tissues"/>
</dbReference>
<dbReference type="PANTHER" id="PTHR33590:SF3">
    <property type="entry name" value="PROTEIN FAM186B"/>
    <property type="match status" value="1"/>
</dbReference>
<proteinExistence type="predicted"/>
<feature type="compositionally biased region" description="Basic and acidic residues" evidence="1">
    <location>
        <begin position="421"/>
        <end position="430"/>
    </location>
</feature>
<reference evidence="4 5" key="1">
    <citation type="journal article" date="2011" name="Nature">
        <title>A high-resolution map of human evolutionary constraint using 29 mammals.</title>
        <authorList>
            <person name="Lindblad-Toh K."/>
            <person name="Garber M."/>
            <person name="Zuk O."/>
            <person name="Lin M.F."/>
            <person name="Parker B.J."/>
            <person name="Washietl S."/>
            <person name="Kheradpour P."/>
            <person name="Ernst J."/>
            <person name="Jordan G."/>
            <person name="Mauceli E."/>
            <person name="Ward L.D."/>
            <person name="Lowe C.B."/>
            <person name="Holloway A.K."/>
            <person name="Clamp M."/>
            <person name="Gnerre S."/>
            <person name="Alfoldi J."/>
            <person name="Beal K."/>
            <person name="Chang J."/>
            <person name="Clawson H."/>
            <person name="Cuff J."/>
            <person name="Di Palma F."/>
            <person name="Fitzgerald S."/>
            <person name="Flicek P."/>
            <person name="Guttman M."/>
            <person name="Hubisz M.J."/>
            <person name="Jaffe D.B."/>
            <person name="Jungreis I."/>
            <person name="Kent W.J."/>
            <person name="Kostka D."/>
            <person name="Lara M."/>
            <person name="Martins A.L."/>
            <person name="Massingham T."/>
            <person name="Moltke I."/>
            <person name="Raney B.J."/>
            <person name="Rasmussen M.D."/>
            <person name="Robinson J."/>
            <person name="Stark A."/>
            <person name="Vilella A.J."/>
            <person name="Wen J."/>
            <person name="Xie X."/>
            <person name="Zody M.C."/>
            <person name="Baldwin J."/>
            <person name="Bloom T."/>
            <person name="Chin C.W."/>
            <person name="Heiman D."/>
            <person name="Nicol R."/>
            <person name="Nusbaum C."/>
            <person name="Young S."/>
            <person name="Wilkinson J."/>
            <person name="Worley K.C."/>
            <person name="Kovar C.L."/>
            <person name="Muzny D.M."/>
            <person name="Gibbs R.A."/>
            <person name="Cree A."/>
            <person name="Dihn H.H."/>
            <person name="Fowler G."/>
            <person name="Jhangiani S."/>
            <person name="Joshi V."/>
            <person name="Lee S."/>
            <person name="Lewis L.R."/>
            <person name="Nazareth L.V."/>
            <person name="Okwuonu G."/>
            <person name="Santibanez J."/>
            <person name="Warren W.C."/>
            <person name="Mardis E.R."/>
            <person name="Weinstock G.M."/>
            <person name="Wilson R.K."/>
            <person name="Delehaunty K."/>
            <person name="Dooling D."/>
            <person name="Fronik C."/>
            <person name="Fulton L."/>
            <person name="Fulton B."/>
            <person name="Graves T."/>
            <person name="Minx P."/>
            <person name="Sodergren E."/>
            <person name="Birney E."/>
            <person name="Margulies E.H."/>
            <person name="Herrero J."/>
            <person name="Green E.D."/>
            <person name="Haussler D."/>
            <person name="Siepel A."/>
            <person name="Goldman N."/>
            <person name="Pollard K.S."/>
            <person name="Pedersen J.S."/>
            <person name="Lander E.S."/>
            <person name="Kellis M."/>
        </authorList>
    </citation>
    <scope>NUCLEOTIDE SEQUENCE [LARGE SCALE GENOMIC DNA]</scope>
    <source>
        <strain evidence="4 5">Thorbecke inbred</strain>
    </source>
</reference>
<feature type="compositionally biased region" description="Basic and acidic residues" evidence="1">
    <location>
        <begin position="342"/>
        <end position="366"/>
    </location>
</feature>
<dbReference type="InterPro" id="IPR049144">
    <property type="entry name" value="FAM186A_B_N"/>
</dbReference>
<dbReference type="Proteomes" id="UP000001811">
    <property type="component" value="Chromosome 4"/>
</dbReference>
<evidence type="ECO:0008006" key="6">
    <source>
        <dbReference type="Google" id="ProtNLM"/>
    </source>
</evidence>
<protein>
    <recommendedName>
        <fullName evidence="6">Family with sequence similarity 186 member B</fullName>
    </recommendedName>
</protein>
<keyword evidence="5" id="KW-1185">Reference proteome</keyword>
<sequence>MEKDNPSELATPPSVKAIISRIETAQLMRAQEDIASQLSGILGNVNCAINRFQEALGYDLKEKADPRQSDQKSKERFTLLEKLASFSSGAKAKEQHLCEIRRWLADWGESLTYEIRSRESEEEEEVVDEWIEVMEKVLPLSLIATKGGIESLISLCSTLIEEQRKKTQISRHTFWRGWWDISSPKSTAHRQPLSPEQMLQDRHTTCTRVSEVTSMLQELLDSAMFSRGEVKAIRYMSATVENLSKALMLQHKENRSLESKCQCLQAEMTRELSRQRLHFQRATEALESKRDALLKKVKVLQERHRDLLLTKHALAFQLEKLQAARGQAGDLPQVLAESPGPLEKESSPKDRRLMEETHPEAQKREQVSSPAFSSPVTLAWDGGAMPPAHQPLSTMTMHSRVADVFNSKDTEGLEPPLISSLDHKLPKKQESLGPGAGDRRDHFEEKGGLHVKSRSGRSSSKAPPESQGGCLEEELSREKQRPPEEEWEEETGLPLQEWPAREQLQPWEMEWTARGQPQRSLGTLREKTFHLDTEAQRKNLQLLREASGLGLPHHLHSKASELIAATLELGVLRLQCLCHKYILYRRFQGLRLEVMSRLLASRESGAASEAQNLCGLLERMDRRQSLQLRAWADRQKGLEEKRQECLSSMVTIFPKLQLEWNIHLSIPGVTSRKPRKCKSLSAVPRLRLCSASPTSPTCKQPSQCRHRECVSLRMTRASASRKKQCQEPTDEAAEPVGKKPSSQLVLLHNRSGRRSALLPSSSAQTAHF</sequence>
<feature type="region of interest" description="Disordered" evidence="1">
    <location>
        <begin position="330"/>
        <end position="375"/>
    </location>
</feature>
<gene>
    <name evidence="4" type="primary">FAM186B</name>
</gene>
<dbReference type="STRING" id="9986.ENSOCUP00000002890"/>
<reference evidence="4" key="3">
    <citation type="submission" date="2025-09" db="UniProtKB">
        <authorList>
            <consortium name="Ensembl"/>
        </authorList>
    </citation>
    <scope>IDENTIFICATION</scope>
    <source>
        <strain evidence="4">Thorbecke</strain>
    </source>
</reference>
<dbReference type="PANTHER" id="PTHR33590">
    <property type="entry name" value="GLUTENIN, HIGH MOLECULAR WEIGHT SUBUNIT PW212-RELATED PROTEIN"/>
    <property type="match status" value="1"/>
</dbReference>
<evidence type="ECO:0000313" key="5">
    <source>
        <dbReference type="Proteomes" id="UP000001811"/>
    </source>
</evidence>
<dbReference type="Pfam" id="PF20865">
    <property type="entry name" value="FAM186A-B_C"/>
    <property type="match status" value="1"/>
</dbReference>
<dbReference type="InParanoid" id="G1SJH4"/>
<feature type="domain" description="FAM186A/B N-terminal" evidence="3">
    <location>
        <begin position="8"/>
        <end position="255"/>
    </location>
</feature>
<evidence type="ECO:0000259" key="2">
    <source>
        <dbReference type="Pfam" id="PF20865"/>
    </source>
</evidence>
<dbReference type="InterPro" id="IPR049146">
    <property type="entry name" value="FAM186A_B_C"/>
</dbReference>
<dbReference type="EMBL" id="AAGW02058890">
    <property type="status" value="NOT_ANNOTATED_CDS"/>
    <property type="molecule type" value="Genomic_DNA"/>
</dbReference>
<dbReference type="eggNOG" id="ENOG502S05D">
    <property type="taxonomic scope" value="Eukaryota"/>
</dbReference>
<evidence type="ECO:0000313" key="4">
    <source>
        <dbReference type="Ensembl" id="ENSOCUP00000002890.3"/>
    </source>
</evidence>
<dbReference type="FunCoup" id="G1SJH4">
    <property type="interactions" value="1"/>
</dbReference>
<evidence type="ECO:0000259" key="3">
    <source>
        <dbReference type="Pfam" id="PF20870"/>
    </source>
</evidence>
<feature type="compositionally biased region" description="Basic and acidic residues" evidence="1">
    <location>
        <begin position="437"/>
        <end position="448"/>
    </location>
</feature>
<dbReference type="GeneTree" id="ENSGT00940000162031"/>
<evidence type="ECO:0000256" key="1">
    <source>
        <dbReference type="SAM" id="MobiDB-lite"/>
    </source>
</evidence>
<dbReference type="AlphaFoldDB" id="G1SJH4"/>
<accession>G1SJH4</accession>
<dbReference type="Pfam" id="PF20870">
    <property type="entry name" value="FAM186A-B_N"/>
    <property type="match status" value="1"/>
</dbReference>
<dbReference type="Ensembl" id="ENSOCUT00000003333.4">
    <property type="protein sequence ID" value="ENSOCUP00000002890.3"/>
    <property type="gene ID" value="ENSOCUG00000003332.4"/>
</dbReference>
<organism evidence="4 5">
    <name type="scientific">Oryctolagus cuniculus</name>
    <name type="common">Rabbit</name>
    <dbReference type="NCBI Taxonomy" id="9986"/>
    <lineage>
        <taxon>Eukaryota</taxon>
        <taxon>Metazoa</taxon>
        <taxon>Chordata</taxon>
        <taxon>Craniata</taxon>
        <taxon>Vertebrata</taxon>
        <taxon>Euteleostomi</taxon>
        <taxon>Mammalia</taxon>
        <taxon>Eutheria</taxon>
        <taxon>Euarchontoglires</taxon>
        <taxon>Glires</taxon>
        <taxon>Lagomorpha</taxon>
        <taxon>Leporidae</taxon>
        <taxon>Oryctolagus</taxon>
    </lineage>
</organism>
<reference evidence="4" key="2">
    <citation type="submission" date="2025-08" db="UniProtKB">
        <authorList>
            <consortium name="Ensembl"/>
        </authorList>
    </citation>
    <scope>IDENTIFICATION</scope>
    <source>
        <strain evidence="4">Thorbecke</strain>
    </source>
</reference>
<feature type="compositionally biased region" description="Basic and acidic residues" evidence="1">
    <location>
        <begin position="474"/>
        <end position="484"/>
    </location>
</feature>
<dbReference type="HOGENOM" id="CLU_015516_0_0_1"/>
<feature type="region of interest" description="Disordered" evidence="1">
    <location>
        <begin position="720"/>
        <end position="742"/>
    </location>
</feature>